<reference evidence="1" key="1">
    <citation type="submission" date="2020-09" db="EMBL/GenBank/DDBJ databases">
        <title>Pelobacter alkaliphilus sp. nov., a novel anaerobic arsenate-reducing bacterium from terrestrial mud volcano.</title>
        <authorList>
            <person name="Khomyakova M.A."/>
            <person name="Merkel A.Y."/>
            <person name="Slobodkin A.I."/>
        </authorList>
    </citation>
    <scope>NUCLEOTIDE SEQUENCE</scope>
    <source>
        <strain evidence="1">M08fum</strain>
    </source>
</reference>
<dbReference type="Proteomes" id="UP000632828">
    <property type="component" value="Unassembled WGS sequence"/>
</dbReference>
<dbReference type="InterPro" id="IPR036411">
    <property type="entry name" value="TorD-like_sf"/>
</dbReference>
<evidence type="ECO:0000313" key="1">
    <source>
        <dbReference type="EMBL" id="MBD1400048.1"/>
    </source>
</evidence>
<dbReference type="InterPro" id="IPR020945">
    <property type="entry name" value="DMSO/NO3_reduct_chaperone"/>
</dbReference>
<dbReference type="Gene3D" id="1.10.3480.10">
    <property type="entry name" value="TorD-like"/>
    <property type="match status" value="1"/>
</dbReference>
<gene>
    <name evidence="1" type="ORF">ICT70_05115</name>
</gene>
<name>A0A8J6UGM9_9BACT</name>
<accession>A0A8J6UGM9</accession>
<organism evidence="1 2">
    <name type="scientific">Pelovirga terrestris</name>
    <dbReference type="NCBI Taxonomy" id="2771352"/>
    <lineage>
        <taxon>Bacteria</taxon>
        <taxon>Pseudomonadati</taxon>
        <taxon>Thermodesulfobacteriota</taxon>
        <taxon>Desulfuromonadia</taxon>
        <taxon>Geobacterales</taxon>
        <taxon>Geobacteraceae</taxon>
        <taxon>Pelovirga</taxon>
    </lineage>
</organism>
<keyword evidence="2" id="KW-1185">Reference proteome</keyword>
<dbReference type="SUPFAM" id="SSF89155">
    <property type="entry name" value="TorD-like"/>
    <property type="match status" value="1"/>
</dbReference>
<sequence length="160" mass="18040">MISEDKKEVAERLKELVALLEYPTPEVAERCDLELEDLESRYVRLFVNDLGGVAAPPYAGCYLVGSDRLKFMSEFSGFCLKHGLALDPAQPPDYIPMMVEVLAMLLSGNDRPEIPQLLITSYYQQWPEAFAATLKQSDDIGIYVTVAEEFCRLLQEVAEK</sequence>
<dbReference type="Pfam" id="PF02613">
    <property type="entry name" value="Nitrate_red_del"/>
    <property type="match status" value="1"/>
</dbReference>
<protein>
    <submittedName>
        <fullName evidence="1">Molecular chaperone TorD family protein</fullName>
    </submittedName>
</protein>
<evidence type="ECO:0000313" key="2">
    <source>
        <dbReference type="Proteomes" id="UP000632828"/>
    </source>
</evidence>
<proteinExistence type="predicted"/>
<dbReference type="AlphaFoldDB" id="A0A8J6UGM9"/>
<comment type="caution">
    <text evidence="1">The sequence shown here is derived from an EMBL/GenBank/DDBJ whole genome shotgun (WGS) entry which is preliminary data.</text>
</comment>
<dbReference type="EMBL" id="JACWUN010000004">
    <property type="protein sequence ID" value="MBD1400048.1"/>
    <property type="molecule type" value="Genomic_DNA"/>
</dbReference>
<dbReference type="RefSeq" id="WP_191154317.1">
    <property type="nucleotide sequence ID" value="NZ_JACWUN010000004.1"/>
</dbReference>